<evidence type="ECO:0000313" key="8">
    <source>
        <dbReference type="Proteomes" id="UP000072189"/>
    </source>
</evidence>
<dbReference type="Pfam" id="PF13515">
    <property type="entry name" value="FUSC_2"/>
    <property type="match status" value="1"/>
</dbReference>
<sequence length="341" mass="35434">MAESRGRVWTGVIRVGPRQGDHRVALRAVISVGAPLLVLFLIGRLDLSVYASFGAFAALYGRADRPRTRVRMQATAGAVLVGSMLVGTLLSFLATPAIASVAVVAVLAAAVTLFAYRKRWHPPGALFAVFAAGATASFPATAATFGLVLLVGGASVVWSLVVTTVLALSRRASWRRPERTRPPIGPVAWEMTATVGVAALLAGIAGALLIGTHWYWAMVGAVAAVGGAHVTARLIRGVQRLVGTLLGVLIAAGLLALDLPPWLVIVVAVALQAGAELFVGRNYGIAMIFITPLALLMVSLASPVTPDLLLRDRVLETIIGVAVGTVVAIVSAGLRRRSPTD</sequence>
<evidence type="ECO:0000256" key="4">
    <source>
        <dbReference type="ARBA" id="ARBA00023136"/>
    </source>
</evidence>
<feature type="transmembrane region" description="Helical" evidence="5">
    <location>
        <begin position="75"/>
        <end position="92"/>
    </location>
</feature>
<keyword evidence="3 5" id="KW-1133">Transmembrane helix</keyword>
<feature type="transmembrane region" description="Helical" evidence="5">
    <location>
        <begin position="47"/>
        <end position="63"/>
    </location>
</feature>
<accession>A0A147FA73</accession>
<proteinExistence type="predicted"/>
<keyword evidence="2 5" id="KW-0812">Transmembrane</keyword>
<dbReference type="AlphaFoldDB" id="A0A147FA73"/>
<feature type="transmembrane region" description="Helical" evidence="5">
    <location>
        <begin position="147"/>
        <end position="168"/>
    </location>
</feature>
<dbReference type="GO" id="GO:0016020">
    <property type="term" value="C:membrane"/>
    <property type="evidence" value="ECO:0007669"/>
    <property type="project" value="UniProtKB-SubCell"/>
</dbReference>
<organism evidence="7 8">
    <name type="scientific">Microbacterium testaceum</name>
    <name type="common">Aureobacterium testaceum</name>
    <name type="synonym">Brevibacterium testaceum</name>
    <dbReference type="NCBI Taxonomy" id="2033"/>
    <lineage>
        <taxon>Bacteria</taxon>
        <taxon>Bacillati</taxon>
        <taxon>Actinomycetota</taxon>
        <taxon>Actinomycetes</taxon>
        <taxon>Micrococcales</taxon>
        <taxon>Microbacteriaceae</taxon>
        <taxon>Microbacterium</taxon>
    </lineage>
</organism>
<dbReference type="Proteomes" id="UP000072189">
    <property type="component" value="Unassembled WGS sequence"/>
</dbReference>
<feature type="transmembrane region" description="Helical" evidence="5">
    <location>
        <begin position="314"/>
        <end position="334"/>
    </location>
</feature>
<comment type="subcellular location">
    <subcellularLocation>
        <location evidence="1">Membrane</location>
        <topology evidence="1">Multi-pass membrane protein</topology>
    </subcellularLocation>
</comment>
<comment type="caution">
    <text evidence="7">The sequence shown here is derived from an EMBL/GenBank/DDBJ whole genome shotgun (WGS) entry which is preliminary data.</text>
</comment>
<evidence type="ECO:0000313" key="7">
    <source>
        <dbReference type="EMBL" id="KTS13490.1"/>
    </source>
</evidence>
<dbReference type="RefSeq" id="WP_058613470.1">
    <property type="nucleotide sequence ID" value="NZ_LDRV01000025.1"/>
</dbReference>
<protein>
    <recommendedName>
        <fullName evidence="6">Integral membrane bound transporter domain-containing protein</fullName>
    </recommendedName>
</protein>
<evidence type="ECO:0000256" key="3">
    <source>
        <dbReference type="ARBA" id="ARBA00022989"/>
    </source>
</evidence>
<feature type="transmembrane region" description="Helical" evidence="5">
    <location>
        <begin position="188"/>
        <end position="208"/>
    </location>
</feature>
<evidence type="ECO:0000256" key="2">
    <source>
        <dbReference type="ARBA" id="ARBA00022692"/>
    </source>
</evidence>
<dbReference type="EMBL" id="LDRV01000025">
    <property type="protein sequence ID" value="KTS13490.1"/>
    <property type="molecule type" value="Genomic_DNA"/>
</dbReference>
<evidence type="ECO:0000256" key="1">
    <source>
        <dbReference type="ARBA" id="ARBA00004141"/>
    </source>
</evidence>
<feature type="transmembrane region" description="Helical" evidence="5">
    <location>
        <begin position="24"/>
        <end position="41"/>
    </location>
</feature>
<reference evidence="7 8" key="1">
    <citation type="journal article" date="2016" name="Front. Microbiol.">
        <title>Genomic Resource of Rice Seed Associated Bacteria.</title>
        <authorList>
            <person name="Midha S."/>
            <person name="Bansal K."/>
            <person name="Sharma S."/>
            <person name="Kumar N."/>
            <person name="Patil P.P."/>
            <person name="Chaudhry V."/>
            <person name="Patil P.B."/>
        </authorList>
    </citation>
    <scope>NUCLEOTIDE SEQUENCE [LARGE SCALE GENOMIC DNA]</scope>
    <source>
        <strain evidence="7 8">RSA3</strain>
    </source>
</reference>
<name>A0A147FA73_MICTE</name>
<evidence type="ECO:0000259" key="6">
    <source>
        <dbReference type="Pfam" id="PF13515"/>
    </source>
</evidence>
<feature type="transmembrane region" description="Helical" evidence="5">
    <location>
        <begin position="98"/>
        <end position="116"/>
    </location>
</feature>
<feature type="transmembrane region" description="Helical" evidence="5">
    <location>
        <begin position="244"/>
        <end position="271"/>
    </location>
</feature>
<gene>
    <name evidence="7" type="ORF">RSA3_04545</name>
</gene>
<feature type="domain" description="Integral membrane bound transporter" evidence="6">
    <location>
        <begin position="201"/>
        <end position="327"/>
    </location>
</feature>
<keyword evidence="4 5" id="KW-0472">Membrane</keyword>
<evidence type="ECO:0000256" key="5">
    <source>
        <dbReference type="SAM" id="Phobius"/>
    </source>
</evidence>
<dbReference type="InterPro" id="IPR049453">
    <property type="entry name" value="Memb_transporter_dom"/>
</dbReference>
<feature type="transmembrane region" description="Helical" evidence="5">
    <location>
        <begin position="123"/>
        <end position="141"/>
    </location>
</feature>
<feature type="transmembrane region" description="Helical" evidence="5">
    <location>
        <begin position="283"/>
        <end position="302"/>
    </location>
</feature>
<dbReference type="PATRIC" id="fig|2033.7.peg.1487"/>